<comment type="cofactor">
    <cofactor evidence="1">
        <name>pyridoxal 5'-phosphate</name>
        <dbReference type="ChEBI" id="CHEBI:597326"/>
    </cofactor>
</comment>
<dbReference type="PANTHER" id="PTHR43525">
    <property type="entry name" value="PROTEIN MALY"/>
    <property type="match status" value="1"/>
</dbReference>
<evidence type="ECO:0000256" key="4">
    <source>
        <dbReference type="ARBA" id="ARBA00023239"/>
    </source>
</evidence>
<dbReference type="Gene3D" id="3.40.640.10">
    <property type="entry name" value="Type I PLP-dependent aspartate aminotransferase-like (Major domain)"/>
    <property type="match status" value="1"/>
</dbReference>
<comment type="similarity">
    <text evidence="5">Belongs to the class-II pyridoxal-phosphate-dependent aminotransferase family. MalY/PatB cystathionine beta-lyase subfamily.</text>
</comment>
<keyword evidence="3" id="KW-0663">Pyridoxal phosphate</keyword>
<evidence type="ECO:0000256" key="5">
    <source>
        <dbReference type="ARBA" id="ARBA00037974"/>
    </source>
</evidence>
<dbReference type="InterPro" id="IPR027619">
    <property type="entry name" value="C-S_lyase_PatB-like"/>
</dbReference>
<sequence>MPRYNFDEMIERTGTDSIKWLKKHLKDNFGDKDSIPMWIADMDFKVAQPIIEAMTQRAQHGIFGYGHKSDDFLEAAVNWHKRRNDWDIKKEWILFTPGIIPALNFIVDVFSNPGDKVIIQSPVYYPFYNIINNNGRHIANNPLVLNNGRYEMNYAELEKLAQDSRTKLMFLCSPHNPVGRVWTMEELQRVGEICVKNDVLVISDEIHSDLIYKPNRHIPFAKVSEEFKMNSIICTSPSKTFNLAGLHVSDIIIPNEKLREELDHKLRTIDIDPGSFAAVAQIAAYNQGEEWLEQLIVYLQDNVALIEAFLNERLPRVKMINPEGTYLAWLDFSDYNFTSAELQQVMQKQAKIALDDGYIFGDGGEQFQRINFACPRAILHKALERIAIALEGAS</sequence>
<dbReference type="AlphaFoldDB" id="A0A7W3XU69"/>
<dbReference type="GO" id="GO:0030170">
    <property type="term" value="F:pyridoxal phosphate binding"/>
    <property type="evidence" value="ECO:0007669"/>
    <property type="project" value="InterPro"/>
</dbReference>
<dbReference type="RefSeq" id="WP_182539808.1">
    <property type="nucleotide sequence ID" value="NZ_JACJIP010000047.1"/>
</dbReference>
<dbReference type="InterPro" id="IPR051798">
    <property type="entry name" value="Class-II_PLP-Dep_Aminotrans"/>
</dbReference>
<dbReference type="Gene3D" id="3.90.1150.10">
    <property type="entry name" value="Aspartate Aminotransferase, domain 1"/>
    <property type="match status" value="1"/>
</dbReference>
<dbReference type="EC" id="4.4.1.13" evidence="2"/>
<dbReference type="NCBIfam" id="TIGR04350">
    <property type="entry name" value="C_S_lyase_PatB"/>
    <property type="match status" value="1"/>
</dbReference>
<gene>
    <name evidence="7" type="ORF">FHR92_004805</name>
</gene>
<dbReference type="CDD" id="cd00609">
    <property type="entry name" value="AAT_like"/>
    <property type="match status" value="1"/>
</dbReference>
<keyword evidence="4 7" id="KW-0456">Lyase</keyword>
<evidence type="ECO:0000259" key="6">
    <source>
        <dbReference type="Pfam" id="PF00155"/>
    </source>
</evidence>
<name>A0A7W3XU69_9BACL</name>
<dbReference type="Pfam" id="PF00155">
    <property type="entry name" value="Aminotran_1_2"/>
    <property type="match status" value="1"/>
</dbReference>
<keyword evidence="8" id="KW-1185">Reference proteome</keyword>
<evidence type="ECO:0000256" key="3">
    <source>
        <dbReference type="ARBA" id="ARBA00022898"/>
    </source>
</evidence>
<dbReference type="InterPro" id="IPR004839">
    <property type="entry name" value="Aminotransferase_I/II_large"/>
</dbReference>
<dbReference type="InterPro" id="IPR015424">
    <property type="entry name" value="PyrdxlP-dep_Trfase"/>
</dbReference>
<dbReference type="PANTHER" id="PTHR43525:SF1">
    <property type="entry name" value="PROTEIN MALY"/>
    <property type="match status" value="1"/>
</dbReference>
<accession>A0A7W3XU69</accession>
<dbReference type="EMBL" id="JACJIP010000047">
    <property type="protein sequence ID" value="MBA9088309.1"/>
    <property type="molecule type" value="Genomic_DNA"/>
</dbReference>
<dbReference type="InterPro" id="IPR015422">
    <property type="entry name" value="PyrdxlP-dep_Trfase_small"/>
</dbReference>
<dbReference type="Proteomes" id="UP000567067">
    <property type="component" value="Unassembled WGS sequence"/>
</dbReference>
<dbReference type="GO" id="GO:0047804">
    <property type="term" value="F:cysteine-S-conjugate beta-lyase activity"/>
    <property type="evidence" value="ECO:0007669"/>
    <property type="project" value="UniProtKB-EC"/>
</dbReference>
<proteinExistence type="inferred from homology"/>
<organism evidence="7 8">
    <name type="scientific">Fontibacillus solani</name>
    <dbReference type="NCBI Taxonomy" id="1572857"/>
    <lineage>
        <taxon>Bacteria</taxon>
        <taxon>Bacillati</taxon>
        <taxon>Bacillota</taxon>
        <taxon>Bacilli</taxon>
        <taxon>Bacillales</taxon>
        <taxon>Paenibacillaceae</taxon>
        <taxon>Fontibacillus</taxon>
    </lineage>
</organism>
<reference evidence="7 8" key="1">
    <citation type="submission" date="2020-08" db="EMBL/GenBank/DDBJ databases">
        <title>Genomic Encyclopedia of Type Strains, Phase III (KMG-III): the genomes of soil and plant-associated and newly described type strains.</title>
        <authorList>
            <person name="Whitman W."/>
        </authorList>
    </citation>
    <scope>NUCLEOTIDE SEQUENCE [LARGE SCALE GENOMIC DNA]</scope>
    <source>
        <strain evidence="7 8">CECT 8693</strain>
    </source>
</reference>
<protein>
    <recommendedName>
        <fullName evidence="2">cysteine-S-conjugate beta-lyase</fullName>
        <ecNumber evidence="2">4.4.1.13</ecNumber>
    </recommendedName>
</protein>
<evidence type="ECO:0000256" key="1">
    <source>
        <dbReference type="ARBA" id="ARBA00001933"/>
    </source>
</evidence>
<dbReference type="SUPFAM" id="SSF53383">
    <property type="entry name" value="PLP-dependent transferases"/>
    <property type="match status" value="1"/>
</dbReference>
<feature type="domain" description="Aminotransferase class I/classII large" evidence="6">
    <location>
        <begin position="41"/>
        <end position="386"/>
    </location>
</feature>
<evidence type="ECO:0000313" key="7">
    <source>
        <dbReference type="EMBL" id="MBA9088309.1"/>
    </source>
</evidence>
<evidence type="ECO:0000256" key="2">
    <source>
        <dbReference type="ARBA" id="ARBA00012224"/>
    </source>
</evidence>
<comment type="caution">
    <text evidence="7">The sequence shown here is derived from an EMBL/GenBank/DDBJ whole genome shotgun (WGS) entry which is preliminary data.</text>
</comment>
<evidence type="ECO:0000313" key="8">
    <source>
        <dbReference type="Proteomes" id="UP000567067"/>
    </source>
</evidence>
<dbReference type="InterPro" id="IPR015421">
    <property type="entry name" value="PyrdxlP-dep_Trfase_major"/>
</dbReference>